<proteinExistence type="predicted"/>
<evidence type="ECO:0000313" key="2">
    <source>
        <dbReference type="Proteomes" id="UP001249851"/>
    </source>
</evidence>
<dbReference type="AlphaFoldDB" id="A0AAD9Q8S1"/>
<keyword evidence="2" id="KW-1185">Reference proteome</keyword>
<dbReference type="Proteomes" id="UP001249851">
    <property type="component" value="Unassembled WGS sequence"/>
</dbReference>
<evidence type="ECO:0000313" key="1">
    <source>
        <dbReference type="EMBL" id="KAK2556674.1"/>
    </source>
</evidence>
<comment type="caution">
    <text evidence="1">The sequence shown here is derived from an EMBL/GenBank/DDBJ whole genome shotgun (WGS) entry which is preliminary data.</text>
</comment>
<reference evidence="1" key="1">
    <citation type="journal article" date="2023" name="G3 (Bethesda)">
        <title>Whole genome assembly and annotation of the endangered Caribbean coral Acropora cervicornis.</title>
        <authorList>
            <person name="Selwyn J.D."/>
            <person name="Vollmer S.V."/>
        </authorList>
    </citation>
    <scope>NUCLEOTIDE SEQUENCE</scope>
    <source>
        <strain evidence="1">K2</strain>
    </source>
</reference>
<protein>
    <submittedName>
        <fullName evidence="1">Uncharacterized protein</fullName>
    </submittedName>
</protein>
<sequence length="168" mass="19085">MSSRCKEVKAVNCREQFSLHREICRLDRQVEREICKLKAAQNRFELQRRKKVERKPPVVLPPLQEGRNKSVEKGNGFLKRPTERLLSKSLTALPPLVSDISFSSASNGNAREKSYSVKRAPSDPTLLRDRSENAGVTFATDLATRRISYAGMNVATKTRLQKLLLDEM</sequence>
<organism evidence="1 2">
    <name type="scientific">Acropora cervicornis</name>
    <name type="common">Staghorn coral</name>
    <dbReference type="NCBI Taxonomy" id="6130"/>
    <lineage>
        <taxon>Eukaryota</taxon>
        <taxon>Metazoa</taxon>
        <taxon>Cnidaria</taxon>
        <taxon>Anthozoa</taxon>
        <taxon>Hexacorallia</taxon>
        <taxon>Scleractinia</taxon>
        <taxon>Astrocoeniina</taxon>
        <taxon>Acroporidae</taxon>
        <taxon>Acropora</taxon>
    </lineage>
</organism>
<gene>
    <name evidence="1" type="ORF">P5673_021225</name>
</gene>
<reference evidence="1" key="2">
    <citation type="journal article" date="2023" name="Science">
        <title>Genomic signatures of disease resistance in endangered staghorn corals.</title>
        <authorList>
            <person name="Vollmer S.V."/>
            <person name="Selwyn J.D."/>
            <person name="Despard B.A."/>
            <person name="Roesel C.L."/>
        </authorList>
    </citation>
    <scope>NUCLEOTIDE SEQUENCE</scope>
    <source>
        <strain evidence="1">K2</strain>
    </source>
</reference>
<dbReference type="EMBL" id="JARQWQ010000054">
    <property type="protein sequence ID" value="KAK2556674.1"/>
    <property type="molecule type" value="Genomic_DNA"/>
</dbReference>
<name>A0AAD9Q8S1_ACRCE</name>
<accession>A0AAD9Q8S1</accession>